<accession>A0A9N9PB59</accession>
<organism evidence="2 3">
    <name type="scientific">Dentiscutata erythropus</name>
    <dbReference type="NCBI Taxonomy" id="1348616"/>
    <lineage>
        <taxon>Eukaryota</taxon>
        <taxon>Fungi</taxon>
        <taxon>Fungi incertae sedis</taxon>
        <taxon>Mucoromycota</taxon>
        <taxon>Glomeromycotina</taxon>
        <taxon>Glomeromycetes</taxon>
        <taxon>Diversisporales</taxon>
        <taxon>Gigasporaceae</taxon>
        <taxon>Dentiscutata</taxon>
    </lineage>
</organism>
<evidence type="ECO:0000313" key="2">
    <source>
        <dbReference type="EMBL" id="CAG8806052.1"/>
    </source>
</evidence>
<dbReference type="InterPro" id="IPR011009">
    <property type="entry name" value="Kinase-like_dom_sf"/>
</dbReference>
<keyword evidence="3" id="KW-1185">Reference proteome</keyword>
<protein>
    <submittedName>
        <fullName evidence="2">8439_t:CDS:1</fullName>
    </submittedName>
</protein>
<feature type="domain" description="Protein kinase" evidence="1">
    <location>
        <begin position="11"/>
        <end position="83"/>
    </location>
</feature>
<dbReference type="OrthoDB" id="40902at2759"/>
<dbReference type="Proteomes" id="UP000789405">
    <property type="component" value="Unassembled WGS sequence"/>
</dbReference>
<dbReference type="Gene3D" id="3.30.200.20">
    <property type="entry name" value="Phosphorylase Kinase, domain 1"/>
    <property type="match status" value="1"/>
</dbReference>
<name>A0A9N9PB59_9GLOM</name>
<dbReference type="GO" id="GO:0004672">
    <property type="term" value="F:protein kinase activity"/>
    <property type="evidence" value="ECO:0007669"/>
    <property type="project" value="InterPro"/>
</dbReference>
<evidence type="ECO:0000259" key="1">
    <source>
        <dbReference type="PROSITE" id="PS50011"/>
    </source>
</evidence>
<gene>
    <name evidence="2" type="ORF">DERYTH_LOCUS24397</name>
</gene>
<comment type="caution">
    <text evidence="2">The sequence shown here is derived from an EMBL/GenBank/DDBJ whole genome shotgun (WGS) entry which is preliminary data.</text>
</comment>
<evidence type="ECO:0000313" key="3">
    <source>
        <dbReference type="Proteomes" id="UP000789405"/>
    </source>
</evidence>
<dbReference type="InterPro" id="IPR000719">
    <property type="entry name" value="Prot_kinase_dom"/>
</dbReference>
<dbReference type="AlphaFoldDB" id="A0A9N9PB59"/>
<dbReference type="GO" id="GO:0005524">
    <property type="term" value="F:ATP binding"/>
    <property type="evidence" value="ECO:0007669"/>
    <property type="project" value="InterPro"/>
</dbReference>
<sequence>MANLTTAPCKYTIGKTIRQEDYFVIKEAQHIEKKKTYAVEVVSKKFLQNRTHIIRNEISALKKISQGHKNILSLHDYFETENN</sequence>
<proteinExistence type="predicted"/>
<reference evidence="2" key="1">
    <citation type="submission" date="2021-06" db="EMBL/GenBank/DDBJ databases">
        <authorList>
            <person name="Kallberg Y."/>
            <person name="Tangrot J."/>
            <person name="Rosling A."/>
        </authorList>
    </citation>
    <scope>NUCLEOTIDE SEQUENCE</scope>
    <source>
        <strain evidence="2">MA453B</strain>
    </source>
</reference>
<feature type="non-terminal residue" evidence="2">
    <location>
        <position position="83"/>
    </location>
</feature>
<dbReference type="SUPFAM" id="SSF56112">
    <property type="entry name" value="Protein kinase-like (PK-like)"/>
    <property type="match status" value="1"/>
</dbReference>
<dbReference type="PROSITE" id="PS50011">
    <property type="entry name" value="PROTEIN_KINASE_DOM"/>
    <property type="match status" value="1"/>
</dbReference>
<dbReference type="EMBL" id="CAJVPY010040796">
    <property type="protein sequence ID" value="CAG8806052.1"/>
    <property type="molecule type" value="Genomic_DNA"/>
</dbReference>